<name>A0ABN7VY10_GIGMA</name>
<feature type="region of interest" description="Disordered" evidence="1">
    <location>
        <begin position="53"/>
        <end position="76"/>
    </location>
</feature>
<reference evidence="2 3" key="1">
    <citation type="submission" date="2021-06" db="EMBL/GenBank/DDBJ databases">
        <authorList>
            <person name="Kallberg Y."/>
            <person name="Tangrot J."/>
            <person name="Rosling A."/>
        </authorList>
    </citation>
    <scope>NUCLEOTIDE SEQUENCE [LARGE SCALE GENOMIC DNA]</scope>
    <source>
        <strain evidence="2 3">120-4 pot B 10/14</strain>
    </source>
</reference>
<comment type="caution">
    <text evidence="2">The sequence shown here is derived from an EMBL/GenBank/DDBJ whole genome shotgun (WGS) entry which is preliminary data.</text>
</comment>
<proteinExistence type="predicted"/>
<sequence length="76" mass="8476">KLESYWESVPPDSSVSSTVRIRFGLFKLNNTPLEGEPLNNYEHPTIFSNDQFAKQEGSTVPDSAKCKKRGYIGATP</sequence>
<evidence type="ECO:0000313" key="2">
    <source>
        <dbReference type="EMBL" id="CAG8805289.1"/>
    </source>
</evidence>
<feature type="non-terminal residue" evidence="2">
    <location>
        <position position="1"/>
    </location>
</feature>
<dbReference type="Proteomes" id="UP000789901">
    <property type="component" value="Unassembled WGS sequence"/>
</dbReference>
<gene>
    <name evidence="2" type="ORF">GMARGA_LOCUS24057</name>
</gene>
<keyword evidence="3" id="KW-1185">Reference proteome</keyword>
<evidence type="ECO:0000313" key="3">
    <source>
        <dbReference type="Proteomes" id="UP000789901"/>
    </source>
</evidence>
<accession>A0ABN7VY10</accession>
<evidence type="ECO:0000256" key="1">
    <source>
        <dbReference type="SAM" id="MobiDB-lite"/>
    </source>
</evidence>
<protein>
    <submittedName>
        <fullName evidence="2">2109_t:CDS:1</fullName>
    </submittedName>
</protein>
<organism evidence="2 3">
    <name type="scientific">Gigaspora margarita</name>
    <dbReference type="NCBI Taxonomy" id="4874"/>
    <lineage>
        <taxon>Eukaryota</taxon>
        <taxon>Fungi</taxon>
        <taxon>Fungi incertae sedis</taxon>
        <taxon>Mucoromycota</taxon>
        <taxon>Glomeromycotina</taxon>
        <taxon>Glomeromycetes</taxon>
        <taxon>Diversisporales</taxon>
        <taxon>Gigasporaceae</taxon>
        <taxon>Gigaspora</taxon>
    </lineage>
</organism>
<dbReference type="EMBL" id="CAJVQB010024979">
    <property type="protein sequence ID" value="CAG8805289.1"/>
    <property type="molecule type" value="Genomic_DNA"/>
</dbReference>